<accession>A0A8H5MUL4</accession>
<gene>
    <name evidence="8" type="ORF">FMEXI_8241</name>
</gene>
<keyword evidence="2" id="KW-0479">Metal-binding</keyword>
<dbReference type="Proteomes" id="UP000522262">
    <property type="component" value="Unassembled WGS sequence"/>
</dbReference>
<dbReference type="GO" id="GO:0016787">
    <property type="term" value="F:hydrolase activity"/>
    <property type="evidence" value="ECO:0007669"/>
    <property type="project" value="UniProtKB-KW"/>
</dbReference>
<name>A0A8H5MUL4_9HYPO</name>
<proteinExistence type="predicted"/>
<feature type="compositionally biased region" description="Low complexity" evidence="5">
    <location>
        <begin position="57"/>
        <end position="80"/>
    </location>
</feature>
<evidence type="ECO:0000259" key="7">
    <source>
        <dbReference type="Pfam" id="PF18089"/>
    </source>
</evidence>
<keyword evidence="9" id="KW-1185">Reference proteome</keyword>
<feature type="signal peptide" evidence="6">
    <location>
        <begin position="1"/>
        <end position="20"/>
    </location>
</feature>
<dbReference type="AlphaFoldDB" id="A0A8H5MUL4"/>
<protein>
    <submittedName>
        <fullName evidence="8">Phloretin hydrolase</fullName>
    </submittedName>
</protein>
<dbReference type="InterPro" id="IPR041526">
    <property type="entry name" value="DAPG_hydrolase"/>
</dbReference>
<evidence type="ECO:0000256" key="5">
    <source>
        <dbReference type="SAM" id="MobiDB-lite"/>
    </source>
</evidence>
<dbReference type="GO" id="GO:0046872">
    <property type="term" value="F:metal ion binding"/>
    <property type="evidence" value="ECO:0007669"/>
    <property type="project" value="UniProtKB-KW"/>
</dbReference>
<dbReference type="Gene3D" id="2.60.120.260">
    <property type="entry name" value="Galactose-binding domain-like"/>
    <property type="match status" value="1"/>
</dbReference>
<keyword evidence="3 8" id="KW-0378">Hydrolase</keyword>
<evidence type="ECO:0000256" key="2">
    <source>
        <dbReference type="ARBA" id="ARBA00022723"/>
    </source>
</evidence>
<evidence type="ECO:0000256" key="6">
    <source>
        <dbReference type="SAM" id="SignalP"/>
    </source>
</evidence>
<organism evidence="8 9">
    <name type="scientific">Fusarium mexicanum</name>
    <dbReference type="NCBI Taxonomy" id="751941"/>
    <lineage>
        <taxon>Eukaryota</taxon>
        <taxon>Fungi</taxon>
        <taxon>Dikarya</taxon>
        <taxon>Ascomycota</taxon>
        <taxon>Pezizomycotina</taxon>
        <taxon>Sordariomycetes</taxon>
        <taxon>Hypocreomycetidae</taxon>
        <taxon>Hypocreales</taxon>
        <taxon>Nectriaceae</taxon>
        <taxon>Fusarium</taxon>
        <taxon>Fusarium fujikuroi species complex</taxon>
    </lineage>
</organism>
<keyword evidence="6" id="KW-0732">Signal</keyword>
<evidence type="ECO:0000256" key="4">
    <source>
        <dbReference type="ARBA" id="ARBA00022833"/>
    </source>
</evidence>
<feature type="region of interest" description="Disordered" evidence="5">
    <location>
        <begin position="54"/>
        <end position="80"/>
    </location>
</feature>
<comment type="cofactor">
    <cofactor evidence="1">
        <name>Zn(2+)</name>
        <dbReference type="ChEBI" id="CHEBI:29105"/>
    </cofactor>
</comment>
<dbReference type="Pfam" id="PF18089">
    <property type="entry name" value="DAPG_hydrolase"/>
    <property type="match status" value="1"/>
</dbReference>
<feature type="chain" id="PRO_5034068518" evidence="6">
    <location>
        <begin position="21"/>
        <end position="691"/>
    </location>
</feature>
<dbReference type="EMBL" id="JAAOAM010000189">
    <property type="protein sequence ID" value="KAF5540745.1"/>
    <property type="molecule type" value="Genomic_DNA"/>
</dbReference>
<reference evidence="8 9" key="1">
    <citation type="submission" date="2020-05" db="EMBL/GenBank/DDBJ databases">
        <title>Identification and distribution of gene clusters putatively required for synthesis of sphingolipid metabolism inhibitors in phylogenetically diverse species of the filamentous fungus Fusarium.</title>
        <authorList>
            <person name="Kim H.-S."/>
            <person name="Busman M."/>
            <person name="Brown D.W."/>
            <person name="Divon H."/>
            <person name="Uhlig S."/>
            <person name="Proctor R.H."/>
        </authorList>
    </citation>
    <scope>NUCLEOTIDE SEQUENCE [LARGE SCALE GENOMIC DNA]</scope>
    <source>
        <strain evidence="8 9">NRRL 53147</strain>
    </source>
</reference>
<feature type="domain" description="DAPG hydrolase PhiG" evidence="7">
    <location>
        <begin position="564"/>
        <end position="685"/>
    </location>
</feature>
<sequence length="691" mass="74432">MVSNKLIVAAFAALASVANASPCKPSSSRAITTSAAETVASSTYAETNTAITEREAATTSTDATTETLSTEASSTVAESATTTTAVDEPLLTNAGFEDGTTAPWQLLTEHEDALAIGSGFQSPASGKVMFGSDDGSQYATFIIQKINKQALKAGSYDLQGRTLVDSYSQSGDGCSVIIAACLTGSGQSSVLVPASVSRASAENSEGHWSQIETTCILTDDMLAADEDISVVFGFFCANSAVYLDSVELKPAAVIPNTDTTTVATSSETSMNLEHWLSTRSETVARDTNGPFECPASVRFKFGIDNDKTYYDYFYQKIDTKDLKAASYRLSGSIHVDPCTNSINGDGCNSLAPGCTLGGPNDFDRVPGSTVMGSSSGAVNNWIPLDTACTLTEDMLSQYDYVGITFGFSAMKIQLVPIIACASSCLAQVAANPPDGKHYSPIPLITLSENSTSVNVAPYQSNSSLYYLGYKDDDWSRPFVKYWKPAVRQISDEVQKGITESPHASSLVFKPQEAPHYLTQPGYLQLENGWAVSDDNKLMIAVRTDMGNVAHQYAYRMPNSIDWSNKTLLERYIGSYSWIDEFIGNFATKLAVNFVDPATLGFNTSAFESQGMETIVTAHITGSGHTTNVTGNSYLMHQIRRKDDGQRELRSRFFLDVFADTQGHDLSVHCAVEMSHLATFLPQLFAEFKDTV</sequence>
<evidence type="ECO:0000313" key="9">
    <source>
        <dbReference type="Proteomes" id="UP000522262"/>
    </source>
</evidence>
<evidence type="ECO:0000313" key="8">
    <source>
        <dbReference type="EMBL" id="KAF5540745.1"/>
    </source>
</evidence>
<keyword evidence="4" id="KW-0862">Zinc</keyword>
<evidence type="ECO:0000256" key="3">
    <source>
        <dbReference type="ARBA" id="ARBA00022801"/>
    </source>
</evidence>
<evidence type="ECO:0000256" key="1">
    <source>
        <dbReference type="ARBA" id="ARBA00001947"/>
    </source>
</evidence>
<comment type="caution">
    <text evidence="8">The sequence shown here is derived from an EMBL/GenBank/DDBJ whole genome shotgun (WGS) entry which is preliminary data.</text>
</comment>